<dbReference type="InterPro" id="IPR042121">
    <property type="entry name" value="MutL_C_regsub"/>
</dbReference>
<gene>
    <name evidence="7" type="primary">PMS1</name>
    <name evidence="7" type="ORF">QQS21_001159</name>
</gene>
<dbReference type="InterPro" id="IPR038973">
    <property type="entry name" value="MutL/Mlh/Pms-like"/>
</dbReference>
<dbReference type="Pfam" id="PF08676">
    <property type="entry name" value="MutL_C"/>
    <property type="match status" value="1"/>
</dbReference>
<dbReference type="FunFam" id="3.30.230.10:FF:000120">
    <property type="entry name" value="Mismatch repair endonuclease PMS2"/>
    <property type="match status" value="1"/>
</dbReference>
<organism evidence="7 8">
    <name type="scientific">Conoideocrella luteorostrata</name>
    <dbReference type="NCBI Taxonomy" id="1105319"/>
    <lineage>
        <taxon>Eukaryota</taxon>
        <taxon>Fungi</taxon>
        <taxon>Dikarya</taxon>
        <taxon>Ascomycota</taxon>
        <taxon>Pezizomycotina</taxon>
        <taxon>Sordariomycetes</taxon>
        <taxon>Hypocreomycetidae</taxon>
        <taxon>Hypocreales</taxon>
        <taxon>Clavicipitaceae</taxon>
        <taxon>Conoideocrella</taxon>
    </lineage>
</organism>
<dbReference type="SUPFAM" id="SSF55874">
    <property type="entry name" value="ATPase domain of HSP90 chaperone/DNA topoisomerase II/histidine kinase"/>
    <property type="match status" value="1"/>
</dbReference>
<dbReference type="GO" id="GO:0032389">
    <property type="term" value="C:MutLalpha complex"/>
    <property type="evidence" value="ECO:0007669"/>
    <property type="project" value="TreeGrafter"/>
</dbReference>
<dbReference type="InterPro" id="IPR037198">
    <property type="entry name" value="MutL_C_sf"/>
</dbReference>
<dbReference type="InterPro" id="IPR014721">
    <property type="entry name" value="Ribsml_uS5_D2-typ_fold_subgr"/>
</dbReference>
<keyword evidence="7" id="KW-0067">ATP-binding</keyword>
<dbReference type="SMART" id="SM00853">
    <property type="entry name" value="MutL_C"/>
    <property type="match status" value="1"/>
</dbReference>
<feature type="domain" description="DNA mismatch repair protein S5" evidence="6">
    <location>
        <begin position="218"/>
        <end position="357"/>
    </location>
</feature>
<dbReference type="InterPro" id="IPR014762">
    <property type="entry name" value="DNA_mismatch_repair_CS"/>
</dbReference>
<dbReference type="SUPFAM" id="SSF118116">
    <property type="entry name" value="DNA mismatch repair protein MutL"/>
    <property type="match status" value="1"/>
</dbReference>
<dbReference type="PROSITE" id="PS00058">
    <property type="entry name" value="DNA_MISMATCH_REPAIR_1"/>
    <property type="match status" value="1"/>
</dbReference>
<feature type="region of interest" description="Disordered" evidence="4">
    <location>
        <begin position="413"/>
        <end position="433"/>
    </location>
</feature>
<evidence type="ECO:0000259" key="6">
    <source>
        <dbReference type="SMART" id="SM01340"/>
    </source>
</evidence>
<keyword evidence="2" id="KW-0227">DNA damage</keyword>
<comment type="caution">
    <text evidence="7">The sequence shown here is derived from an EMBL/GenBank/DDBJ whole genome shotgun (WGS) entry which is preliminary data.</text>
</comment>
<dbReference type="GO" id="GO:0000710">
    <property type="term" value="P:meiotic mismatch repair"/>
    <property type="evidence" value="ECO:0007669"/>
    <property type="project" value="UniProtKB-ARBA"/>
</dbReference>
<protein>
    <recommendedName>
        <fullName evidence="3">DNA mismatch repair protein PMS1</fullName>
    </recommendedName>
</protein>
<evidence type="ECO:0000256" key="4">
    <source>
        <dbReference type="SAM" id="MobiDB-lite"/>
    </source>
</evidence>
<dbReference type="Gene3D" id="3.30.230.10">
    <property type="match status" value="1"/>
</dbReference>
<dbReference type="CDD" id="cd16926">
    <property type="entry name" value="HATPase_MutL-MLH-PMS-like"/>
    <property type="match status" value="1"/>
</dbReference>
<dbReference type="InterPro" id="IPR002099">
    <property type="entry name" value="MutL/Mlh/PMS"/>
</dbReference>
<comment type="similarity">
    <text evidence="1">Belongs to the DNA mismatch repair MutL/HexB family.</text>
</comment>
<dbReference type="GO" id="GO:0005524">
    <property type="term" value="F:ATP binding"/>
    <property type="evidence" value="ECO:0007669"/>
    <property type="project" value="UniProtKB-KW"/>
</dbReference>
<dbReference type="InterPro" id="IPR036890">
    <property type="entry name" value="HATPase_C_sf"/>
</dbReference>
<feature type="compositionally biased region" description="Basic and acidic residues" evidence="4">
    <location>
        <begin position="562"/>
        <end position="577"/>
    </location>
</feature>
<dbReference type="Proteomes" id="UP001251528">
    <property type="component" value="Unassembled WGS sequence"/>
</dbReference>
<keyword evidence="7" id="KW-0547">Nucleotide-binding</keyword>
<dbReference type="CDD" id="cd03484">
    <property type="entry name" value="MutL_Trans_hPMS_2_like"/>
    <property type="match status" value="1"/>
</dbReference>
<dbReference type="Pfam" id="PF13589">
    <property type="entry name" value="HATPase_c_3"/>
    <property type="match status" value="1"/>
</dbReference>
<dbReference type="Gene3D" id="3.30.565.10">
    <property type="entry name" value="Histidine kinase-like ATPase, C-terminal domain"/>
    <property type="match status" value="1"/>
</dbReference>
<dbReference type="PANTHER" id="PTHR10073:SF52">
    <property type="entry name" value="MISMATCH REPAIR ENDONUCLEASE PMS2"/>
    <property type="match status" value="1"/>
</dbReference>
<keyword evidence="8" id="KW-1185">Reference proteome</keyword>
<feature type="region of interest" description="Disordered" evidence="4">
    <location>
        <begin position="645"/>
        <end position="665"/>
    </location>
</feature>
<evidence type="ECO:0000256" key="1">
    <source>
        <dbReference type="ARBA" id="ARBA00006082"/>
    </source>
</evidence>
<evidence type="ECO:0000256" key="3">
    <source>
        <dbReference type="ARBA" id="ARBA00070941"/>
    </source>
</evidence>
<proteinExistence type="inferred from homology"/>
<dbReference type="InterPro" id="IPR014790">
    <property type="entry name" value="MutL_C"/>
</dbReference>
<dbReference type="Pfam" id="PF01119">
    <property type="entry name" value="DNA_mis_repair"/>
    <property type="match status" value="1"/>
</dbReference>
<dbReference type="GO" id="GO:0030983">
    <property type="term" value="F:mismatched DNA binding"/>
    <property type="evidence" value="ECO:0007669"/>
    <property type="project" value="InterPro"/>
</dbReference>
<evidence type="ECO:0000259" key="5">
    <source>
        <dbReference type="SMART" id="SM00853"/>
    </source>
</evidence>
<dbReference type="AlphaFoldDB" id="A0AAJ0CXN7"/>
<dbReference type="InterPro" id="IPR042120">
    <property type="entry name" value="MutL_C_dimsub"/>
</dbReference>
<evidence type="ECO:0000313" key="7">
    <source>
        <dbReference type="EMBL" id="KAK2612879.1"/>
    </source>
</evidence>
<dbReference type="Gene3D" id="3.30.1370.100">
    <property type="entry name" value="MutL, C-terminal domain, regulatory subdomain"/>
    <property type="match status" value="1"/>
</dbReference>
<name>A0AAJ0CXN7_9HYPO</name>
<feature type="region of interest" description="Disordered" evidence="4">
    <location>
        <begin position="369"/>
        <end position="398"/>
    </location>
</feature>
<dbReference type="FunFam" id="3.30.1370.100:FF:000001">
    <property type="entry name" value="Mismatch repair endonuclease pms1, putative"/>
    <property type="match status" value="1"/>
</dbReference>
<feature type="region of interest" description="Disordered" evidence="4">
    <location>
        <begin position="491"/>
        <end position="510"/>
    </location>
</feature>
<dbReference type="GO" id="GO:0140664">
    <property type="term" value="F:ATP-dependent DNA damage sensor activity"/>
    <property type="evidence" value="ECO:0007669"/>
    <property type="project" value="InterPro"/>
</dbReference>
<dbReference type="SMART" id="SM01340">
    <property type="entry name" value="DNA_mis_repair"/>
    <property type="match status" value="1"/>
</dbReference>
<accession>A0AAJ0CXN7</accession>
<dbReference type="NCBIfam" id="TIGR00585">
    <property type="entry name" value="mutl"/>
    <property type="match status" value="1"/>
</dbReference>
<dbReference type="Gene3D" id="3.30.1540.20">
    <property type="entry name" value="MutL, C-terminal domain, dimerisation subdomain"/>
    <property type="match status" value="1"/>
</dbReference>
<dbReference type="SUPFAM" id="SSF54211">
    <property type="entry name" value="Ribosomal protein S5 domain 2-like"/>
    <property type="match status" value="1"/>
</dbReference>
<evidence type="ECO:0000256" key="2">
    <source>
        <dbReference type="ARBA" id="ARBA00022763"/>
    </source>
</evidence>
<dbReference type="InterPro" id="IPR020568">
    <property type="entry name" value="Ribosomal_Su5_D2-typ_SF"/>
</dbReference>
<dbReference type="EMBL" id="JASWJB010000011">
    <property type="protein sequence ID" value="KAK2612879.1"/>
    <property type="molecule type" value="Genomic_DNA"/>
</dbReference>
<dbReference type="PANTHER" id="PTHR10073">
    <property type="entry name" value="DNA MISMATCH REPAIR PROTEIN MLH, PMS, MUTL"/>
    <property type="match status" value="1"/>
</dbReference>
<feature type="domain" description="MutL C-terminal dimerisation" evidence="5">
    <location>
        <begin position="750"/>
        <end position="912"/>
    </location>
</feature>
<feature type="compositionally biased region" description="Polar residues" evidence="4">
    <location>
        <begin position="581"/>
        <end position="600"/>
    </location>
</feature>
<dbReference type="FunFam" id="3.30.565.10:FF:000014">
    <property type="entry name" value="Mismatch repair endonuclease pms1, putative"/>
    <property type="match status" value="1"/>
</dbReference>
<reference evidence="7" key="1">
    <citation type="submission" date="2023-06" db="EMBL/GenBank/DDBJ databases">
        <title>Conoideocrella luteorostrata (Hypocreales: Clavicipitaceae), a potential biocontrol fungus for elongate hemlock scale in United States Christmas tree production areas.</title>
        <authorList>
            <person name="Barrett H."/>
            <person name="Lovett B."/>
            <person name="Macias A.M."/>
            <person name="Stajich J.E."/>
            <person name="Kasson M.T."/>
        </authorList>
    </citation>
    <scope>NUCLEOTIDE SEQUENCE</scope>
    <source>
        <strain evidence="7">ARSEF 14590</strain>
    </source>
</reference>
<sequence length="973" mass="107163">MAATIKPIDGRSIHLIQSGQVIVDLCSVVKELIENSIDSGAKTIDVRFKNQGLDIIEVQDNGSGIAPVNHASIALKHHTSKLSTYSDISSLQTFGFRGEALASLCALSNLSITTCIGPDVPKGAKLSFEASGKLASTMITAAQKGTTVSIERLFHNLPVRRRELERNIKREWHKVIALLNQYACIQTNLKFSVSQQPTKGKRILLFSTKGNPTTRENIINIFGSKAMSALVSLDLLLEMHPSTVSKSQNTPKRDNSTKQVRIVGHVSRPVHGDGRQTPDRQMFFVNGRPCGLSQFAKTFNEVYKSYNYSQSPFIFADIQLDTNMYDVNISPDKRSILLHDQSGLLDSLRSSLLALFDAHEYRIPTTQITIPHLSGRQKPPVDAKTSPPPAPSSFPVHGGHLSIPTELEFDKESALGSSDIEEKPASKSITQPGTTFSRKINTFEPSQASVSKWVTFDAGQAGLPSSDDQAICKERELFKFNDERALPKEIVQHADNPSITTGNSSTVTRVARRGSKYSKLVYEDEMSEQSSESPDSESDSETLDCHPSSCSKAICSPVPPGESHHSSSDIERFQEKHIQKKSYSNSRGIDNLSEEGSSPNVEPGPDLAKFKTHHKNFAKPNMINRYGVDSEASKTKTGGRLQCISLLDSPDSPNSHPGDNSGKAAQESLTNIRANALDDGLRRKVTTAQILQVICTTENNVACLSGHWKQFAAQFLVDTSNNEVKGIDTPDAESKLSLIIAKDDFAKMRVVGQFNLGFIIAIRPRSGAVTFREAAEHDELLIIDQHASDEKFNFETLQADTVVQSQRLVHPKPLKLSALEEEIVIENLTVLEANGFKVQVDCAGEASVGARCELLALPMSRETTFSLKDLEELIALIADGPAGLDHIPRPSSVRKMFAMRACRSSIMIGKALTPSQMYKVLRHMGELDKPWNCPHGRPTMRHLYRIQAWDEARWTGDLPRSSTSTSWLTYINK</sequence>
<feature type="compositionally biased region" description="Polar residues" evidence="4">
    <location>
        <begin position="495"/>
        <end position="508"/>
    </location>
</feature>
<dbReference type="InterPro" id="IPR013507">
    <property type="entry name" value="DNA_mismatch_S5_2-like"/>
</dbReference>
<feature type="region of interest" description="Disordered" evidence="4">
    <location>
        <begin position="519"/>
        <end position="608"/>
    </location>
</feature>
<evidence type="ECO:0000313" key="8">
    <source>
        <dbReference type="Proteomes" id="UP001251528"/>
    </source>
</evidence>
<dbReference type="GO" id="GO:0016887">
    <property type="term" value="F:ATP hydrolysis activity"/>
    <property type="evidence" value="ECO:0007669"/>
    <property type="project" value="InterPro"/>
</dbReference>